<dbReference type="Pfam" id="PF00646">
    <property type="entry name" value="F-box"/>
    <property type="match status" value="1"/>
</dbReference>
<protein>
    <submittedName>
        <fullName evidence="4">Uncharacterized protein</fullName>
    </submittedName>
</protein>
<name>M8C7L3_AEGTA</name>
<dbReference type="InterPro" id="IPR006566">
    <property type="entry name" value="FBD"/>
</dbReference>
<organism evidence="4">
    <name type="scientific">Aegilops tauschii</name>
    <name type="common">Tausch's goatgrass</name>
    <name type="synonym">Aegilops squarrosa</name>
    <dbReference type="NCBI Taxonomy" id="37682"/>
    <lineage>
        <taxon>Eukaryota</taxon>
        <taxon>Viridiplantae</taxon>
        <taxon>Streptophyta</taxon>
        <taxon>Embryophyta</taxon>
        <taxon>Tracheophyta</taxon>
        <taxon>Spermatophyta</taxon>
        <taxon>Magnoliopsida</taxon>
        <taxon>Liliopsida</taxon>
        <taxon>Poales</taxon>
        <taxon>Poaceae</taxon>
        <taxon>BOP clade</taxon>
        <taxon>Pooideae</taxon>
        <taxon>Triticodae</taxon>
        <taxon>Triticeae</taxon>
        <taxon>Triticinae</taxon>
        <taxon>Aegilops</taxon>
    </lineage>
</organism>
<dbReference type="EnsemblPlants" id="EMT30063">
    <property type="protein sequence ID" value="EMT30063"/>
    <property type="gene ID" value="F775_02425"/>
</dbReference>
<dbReference type="InterPro" id="IPR001810">
    <property type="entry name" value="F-box_dom"/>
</dbReference>
<sequence length="567" mass="63107">MIGHILSFLDAKEAARAAALSSRWRDVFASVHTVSLEQPDRPLYDYDADGDDSWHKQNIARPFVATVTDALFARSRRPDHAAAAVPLRALRVCMDGGASYFKVARWISYALRYAGPDLELDLRLARDPVCWGIDFDPRDFGLFREDANLPDENDAVAQMPPDIDPVDPILAADACRCRQPKQISRPQGAASRDDEMPGNRLPQPPRYIVPELPTLLFSCVALRSLRLGYCILSMLEVINLPSLQSLHITRVRNKEEHVQRLISGCPLLADLTLEACSSLTALCLVDNTRLRRLALRLCDNLANVAIDASGLLSFEYLGAIPDSSFLTISGGGGGGFPAITSCKIDTFVVLREEVEHISFRAITWRKIDTDVGSREEAEVLLKLASFLQLFVSTKHLHLCSTRMGSYFVNLPEFSSLTHLELNGRVLQDDDPALAMAVTSIILGQAPNLELLTLVFQPGPQESRYYGPDRSEGELLDMHLLHYDKHATIDDTLMVSMPVPSCLMNRVSKIELVHYQGGTAQRTLAKFLLGNALALKTLYCGFAEGPEWIQMELMHEMEDWVIANKEFC</sequence>
<dbReference type="InterPro" id="IPR050232">
    <property type="entry name" value="FBL13/AtMIF1-like"/>
</dbReference>
<dbReference type="Pfam" id="PF08387">
    <property type="entry name" value="FBD"/>
    <property type="match status" value="1"/>
</dbReference>
<proteinExistence type="predicted"/>
<dbReference type="PANTHER" id="PTHR31900:SF30">
    <property type="entry name" value="SUPERFAMILY PROTEIN, PUTATIVE-RELATED"/>
    <property type="match status" value="1"/>
</dbReference>
<dbReference type="InterPro" id="IPR032675">
    <property type="entry name" value="LRR_dom_sf"/>
</dbReference>
<feature type="domain" description="FBD" evidence="2">
    <location>
        <begin position="498"/>
        <end position="537"/>
    </location>
</feature>
<dbReference type="SUPFAM" id="SSF52047">
    <property type="entry name" value="RNI-like"/>
    <property type="match status" value="1"/>
</dbReference>
<dbReference type="InterPro" id="IPR055411">
    <property type="entry name" value="LRR_FXL15/At3g58940/PEG3-like"/>
</dbReference>
<evidence type="ECO:0000259" key="3">
    <source>
        <dbReference type="Pfam" id="PF24758"/>
    </source>
</evidence>
<dbReference type="SUPFAM" id="SSF81383">
    <property type="entry name" value="F-box domain"/>
    <property type="match status" value="1"/>
</dbReference>
<feature type="domain" description="F-box" evidence="1">
    <location>
        <begin position="2"/>
        <end position="31"/>
    </location>
</feature>
<dbReference type="Gene3D" id="3.80.10.10">
    <property type="entry name" value="Ribonuclease Inhibitor"/>
    <property type="match status" value="1"/>
</dbReference>
<dbReference type="PANTHER" id="PTHR31900">
    <property type="entry name" value="F-BOX/RNI SUPERFAMILY PROTEIN-RELATED"/>
    <property type="match status" value="1"/>
</dbReference>
<dbReference type="Pfam" id="PF24758">
    <property type="entry name" value="LRR_At5g56370"/>
    <property type="match status" value="1"/>
</dbReference>
<reference evidence="4" key="1">
    <citation type="submission" date="2015-06" db="UniProtKB">
        <authorList>
            <consortium name="EnsemblPlants"/>
        </authorList>
    </citation>
    <scope>IDENTIFICATION</scope>
</reference>
<feature type="domain" description="F-box/LRR-repeat protein 15/At3g58940/PEG3-like LRR" evidence="3">
    <location>
        <begin position="207"/>
        <end position="306"/>
    </location>
</feature>
<evidence type="ECO:0000259" key="1">
    <source>
        <dbReference type="Pfam" id="PF00646"/>
    </source>
</evidence>
<dbReference type="AlphaFoldDB" id="M8C7L3"/>
<dbReference type="InterPro" id="IPR036047">
    <property type="entry name" value="F-box-like_dom_sf"/>
</dbReference>
<evidence type="ECO:0000259" key="2">
    <source>
        <dbReference type="Pfam" id="PF08387"/>
    </source>
</evidence>
<evidence type="ECO:0000313" key="4">
    <source>
        <dbReference type="EnsemblPlants" id="EMT30063"/>
    </source>
</evidence>
<accession>M8C7L3</accession>